<comment type="caution">
    <text evidence="16">The sequence shown here is derived from an EMBL/GenBank/DDBJ whole genome shotgun (WGS) entry which is preliminary data.</text>
</comment>
<dbReference type="Gene3D" id="3.30.470.20">
    <property type="entry name" value="ATP-grasp fold, B domain"/>
    <property type="match status" value="1"/>
</dbReference>
<keyword evidence="17" id="KW-1185">Reference proteome</keyword>
<dbReference type="UniPathway" id="UPA00655">
    <property type="reaction ID" value="UER00711"/>
</dbReference>
<dbReference type="GO" id="GO:2001295">
    <property type="term" value="P:malonyl-CoA biosynthetic process"/>
    <property type="evidence" value="ECO:0007669"/>
    <property type="project" value="UniProtKB-UniPathway"/>
</dbReference>
<dbReference type="PROSITE" id="PS50979">
    <property type="entry name" value="BC"/>
    <property type="match status" value="1"/>
</dbReference>
<dbReference type="Proteomes" id="UP000446866">
    <property type="component" value="Unassembled WGS sequence"/>
</dbReference>
<keyword evidence="5 13" id="KW-0436">Ligase</keyword>
<dbReference type="InterPro" id="IPR011764">
    <property type="entry name" value="Biotin_carboxylation_dom"/>
</dbReference>
<dbReference type="GO" id="GO:0005524">
    <property type="term" value="F:ATP binding"/>
    <property type="evidence" value="ECO:0007669"/>
    <property type="project" value="UniProtKB-UniRule"/>
</dbReference>
<dbReference type="PANTHER" id="PTHR48095">
    <property type="entry name" value="PYRUVATE CARBOXYLASE SUBUNIT A"/>
    <property type="match status" value="1"/>
</dbReference>
<name>A0A845QJZ5_9FIRM</name>
<evidence type="ECO:0000256" key="5">
    <source>
        <dbReference type="ARBA" id="ARBA00022598"/>
    </source>
</evidence>
<dbReference type="AlphaFoldDB" id="A0A845QJZ5"/>
<dbReference type="Pfam" id="PF02785">
    <property type="entry name" value="Biotin_carb_C"/>
    <property type="match status" value="1"/>
</dbReference>
<comment type="function">
    <text evidence="1 13">This protein is a component of the acetyl coenzyme A carboxylase complex; first, biotin carboxylase catalyzes the carboxylation of the carrier protein and then the transcarboxylase transfers the carboxyl group to form malonyl-CoA.</text>
</comment>
<evidence type="ECO:0000256" key="3">
    <source>
        <dbReference type="ARBA" id="ARBA00011750"/>
    </source>
</evidence>
<dbReference type="PROSITE" id="PS00867">
    <property type="entry name" value="CPSASE_2"/>
    <property type="match status" value="1"/>
</dbReference>
<dbReference type="RefSeq" id="WP_160202483.1">
    <property type="nucleotide sequence ID" value="NZ_QXWK01000020.1"/>
</dbReference>
<dbReference type="InterPro" id="IPR016185">
    <property type="entry name" value="PreATP-grasp_dom_sf"/>
</dbReference>
<dbReference type="SUPFAM" id="SSF51246">
    <property type="entry name" value="Rudiment single hybrid motif"/>
    <property type="match status" value="1"/>
</dbReference>
<keyword evidence="9" id="KW-0460">Magnesium</keyword>
<protein>
    <recommendedName>
        <fullName evidence="4 13">Biotin carboxylase</fullName>
        <ecNumber evidence="4 13">6.3.4.14</ecNumber>
    </recommendedName>
    <alternativeName>
        <fullName evidence="13">Acetyl-coenzyme A carboxylase biotin carboxylase subunit A</fullName>
    </alternativeName>
</protein>
<evidence type="ECO:0000256" key="10">
    <source>
        <dbReference type="ARBA" id="ARBA00023267"/>
    </source>
</evidence>
<dbReference type="PROSITE" id="PS00866">
    <property type="entry name" value="CPSASE_1"/>
    <property type="match status" value="1"/>
</dbReference>
<evidence type="ECO:0000256" key="1">
    <source>
        <dbReference type="ARBA" id="ARBA00003761"/>
    </source>
</evidence>
<dbReference type="EC" id="6.3.4.14" evidence="4 13"/>
<dbReference type="NCBIfam" id="NF006367">
    <property type="entry name" value="PRK08591.1"/>
    <property type="match status" value="1"/>
</dbReference>
<evidence type="ECO:0000256" key="13">
    <source>
        <dbReference type="RuleBase" id="RU365063"/>
    </source>
</evidence>
<dbReference type="GO" id="GO:0046872">
    <property type="term" value="F:metal ion binding"/>
    <property type="evidence" value="ECO:0007669"/>
    <property type="project" value="UniProtKB-KW"/>
</dbReference>
<dbReference type="InterPro" id="IPR011054">
    <property type="entry name" value="Rudment_hybrid_motif"/>
</dbReference>
<dbReference type="SUPFAM" id="SSF52440">
    <property type="entry name" value="PreATP-grasp domain"/>
    <property type="match status" value="1"/>
</dbReference>
<evidence type="ECO:0000313" key="16">
    <source>
        <dbReference type="EMBL" id="NBH62199.1"/>
    </source>
</evidence>
<keyword evidence="13" id="KW-0276">Fatty acid metabolism</keyword>
<evidence type="ECO:0000313" key="17">
    <source>
        <dbReference type="Proteomes" id="UP000446866"/>
    </source>
</evidence>
<dbReference type="GO" id="GO:0004075">
    <property type="term" value="F:biotin carboxylase activity"/>
    <property type="evidence" value="ECO:0007669"/>
    <property type="project" value="UniProtKB-EC"/>
</dbReference>
<evidence type="ECO:0000256" key="11">
    <source>
        <dbReference type="ARBA" id="ARBA00048600"/>
    </source>
</evidence>
<comment type="catalytic activity">
    <reaction evidence="11 13">
        <text>N(6)-biotinyl-L-lysyl-[protein] + hydrogencarbonate + ATP = N(6)-carboxybiotinyl-L-lysyl-[protein] + ADP + phosphate + H(+)</text>
        <dbReference type="Rhea" id="RHEA:13501"/>
        <dbReference type="Rhea" id="RHEA-COMP:10505"/>
        <dbReference type="Rhea" id="RHEA-COMP:10506"/>
        <dbReference type="ChEBI" id="CHEBI:15378"/>
        <dbReference type="ChEBI" id="CHEBI:17544"/>
        <dbReference type="ChEBI" id="CHEBI:30616"/>
        <dbReference type="ChEBI" id="CHEBI:43474"/>
        <dbReference type="ChEBI" id="CHEBI:83144"/>
        <dbReference type="ChEBI" id="CHEBI:83145"/>
        <dbReference type="ChEBI" id="CHEBI:456216"/>
        <dbReference type="EC" id="6.3.4.14"/>
    </reaction>
</comment>
<dbReference type="NCBIfam" id="TIGR00514">
    <property type="entry name" value="accC"/>
    <property type="match status" value="1"/>
</dbReference>
<dbReference type="PROSITE" id="PS50975">
    <property type="entry name" value="ATP_GRASP"/>
    <property type="match status" value="1"/>
</dbReference>
<dbReference type="Pfam" id="PF02786">
    <property type="entry name" value="CPSase_L_D2"/>
    <property type="match status" value="1"/>
</dbReference>
<keyword evidence="13" id="KW-0443">Lipid metabolism</keyword>
<dbReference type="SMART" id="SM00878">
    <property type="entry name" value="Biotin_carb_C"/>
    <property type="match status" value="1"/>
</dbReference>
<evidence type="ECO:0000256" key="12">
    <source>
        <dbReference type="PROSITE-ProRule" id="PRU00409"/>
    </source>
</evidence>
<dbReference type="EMBL" id="QXWK01000020">
    <property type="protein sequence ID" value="NBH62199.1"/>
    <property type="molecule type" value="Genomic_DNA"/>
</dbReference>
<keyword evidence="6" id="KW-0479">Metal-binding</keyword>
<reference evidence="16 17" key="1">
    <citation type="submission" date="2018-08" db="EMBL/GenBank/DDBJ databases">
        <title>Murine metabolic-syndrome-specific gut microbial biobank.</title>
        <authorList>
            <person name="Liu C."/>
        </authorList>
    </citation>
    <scope>NUCLEOTIDE SEQUENCE [LARGE SCALE GENOMIC DNA]</scope>
    <source>
        <strain evidence="16 17">28</strain>
    </source>
</reference>
<evidence type="ECO:0000259" key="14">
    <source>
        <dbReference type="PROSITE" id="PS50975"/>
    </source>
</evidence>
<dbReference type="GO" id="GO:0006633">
    <property type="term" value="P:fatty acid biosynthetic process"/>
    <property type="evidence" value="ECO:0007669"/>
    <property type="project" value="UniProtKB-KW"/>
</dbReference>
<proteinExistence type="predicted"/>
<keyword evidence="13" id="KW-0444">Lipid biosynthesis</keyword>
<dbReference type="SUPFAM" id="SSF56059">
    <property type="entry name" value="Glutathione synthetase ATP-binding domain-like"/>
    <property type="match status" value="1"/>
</dbReference>
<feature type="domain" description="Biotin carboxylation" evidence="15">
    <location>
        <begin position="1"/>
        <end position="446"/>
    </location>
</feature>
<dbReference type="FunFam" id="3.40.50.20:FF:000010">
    <property type="entry name" value="Propionyl-CoA carboxylase subunit alpha"/>
    <property type="match status" value="1"/>
</dbReference>
<dbReference type="Pfam" id="PF00289">
    <property type="entry name" value="Biotin_carb_N"/>
    <property type="match status" value="1"/>
</dbReference>
<dbReference type="PANTHER" id="PTHR48095:SF2">
    <property type="entry name" value="BIOTIN CARBOXYLASE, CHLOROPLASTIC"/>
    <property type="match status" value="1"/>
</dbReference>
<keyword evidence="13" id="KW-0275">Fatty acid biosynthesis</keyword>
<evidence type="ECO:0000256" key="6">
    <source>
        <dbReference type="ARBA" id="ARBA00022723"/>
    </source>
</evidence>
<dbReference type="InterPro" id="IPR005481">
    <property type="entry name" value="BC-like_N"/>
</dbReference>
<feature type="domain" description="ATP-grasp" evidence="14">
    <location>
        <begin position="120"/>
        <end position="317"/>
    </location>
</feature>
<keyword evidence="10 13" id="KW-0092">Biotin</keyword>
<evidence type="ECO:0000259" key="15">
    <source>
        <dbReference type="PROSITE" id="PS50979"/>
    </source>
</evidence>
<evidence type="ECO:0000256" key="7">
    <source>
        <dbReference type="ARBA" id="ARBA00022741"/>
    </source>
</evidence>
<dbReference type="InterPro" id="IPR004549">
    <property type="entry name" value="Acetyl_CoA_COase_biotin_COase"/>
</dbReference>
<evidence type="ECO:0000256" key="8">
    <source>
        <dbReference type="ARBA" id="ARBA00022840"/>
    </source>
</evidence>
<gene>
    <name evidence="16" type="primary">accC</name>
    <name evidence="16" type="ORF">D0435_11100</name>
</gene>
<evidence type="ECO:0000256" key="4">
    <source>
        <dbReference type="ARBA" id="ARBA00013263"/>
    </source>
</evidence>
<evidence type="ECO:0000256" key="2">
    <source>
        <dbReference type="ARBA" id="ARBA00004956"/>
    </source>
</evidence>
<keyword evidence="8 12" id="KW-0067">ATP-binding</keyword>
<dbReference type="FunFam" id="3.30.1490.20:FF:000018">
    <property type="entry name" value="Biotin carboxylase"/>
    <property type="match status" value="1"/>
</dbReference>
<keyword evidence="7 12" id="KW-0547">Nucleotide-binding</keyword>
<dbReference type="InterPro" id="IPR005479">
    <property type="entry name" value="CPAse_ATP-bd"/>
</dbReference>
<dbReference type="InterPro" id="IPR005482">
    <property type="entry name" value="Biotin_COase_C"/>
</dbReference>
<comment type="pathway">
    <text evidence="2 13">Lipid metabolism; malonyl-CoA biosynthesis; malonyl-CoA from acetyl-CoA: step 1/1.</text>
</comment>
<evidence type="ECO:0000256" key="9">
    <source>
        <dbReference type="ARBA" id="ARBA00022842"/>
    </source>
</evidence>
<comment type="subunit">
    <text evidence="3 13">Acetyl-CoA carboxylase is a heterohexamer of biotin carboxyl carrier protein, biotin carboxylase and the two subunits of carboxyl transferase in a 2:2 complex.</text>
</comment>
<sequence length="462" mass="50471">MLKRVLIANRGEIAVRIIRECLDSSIEAVSVYSTADSQALHRIIATRAVCIGGPRASESYLHIANLIEAAKATGCDAVHPGFGFLSESSDFARSCEAAGLKFIGPSSQVIDAMGNKAAARRMMIEAGVPVVPGSDGAVTSEKEAVAEAERIGYPVLLKASAGGGGRGMRKAFNTEEVRKGFQTASQEAESCFGNGEMYVEKLIENPRHIEFQILADSRGNVVHLGERDCSIQRRNQKLLEEAPAWGLSEQLRCQMGEAAVKAAKICGYENAGTVEFIVDKDEHFYFIEMNTRIQVEHPVTEMVTGVNIVKEQLRIASGLPLSFEQKDITMSGHAIECRITAEKVFENFAPCPGKIDFIHFPAGAGIRVDSALYNGCEISPYYDSMVAKIIAKGESRLEAVRRMRRALEETVINGVQTTLPVQHLLMYQQDFLRGGYDTGYIEAHLKELLSIYEAAGGRNESI</sequence>
<accession>A0A845QJZ5</accession>
<organism evidence="16 17">
    <name type="scientific">Anaerotruncus colihominis</name>
    <dbReference type="NCBI Taxonomy" id="169435"/>
    <lineage>
        <taxon>Bacteria</taxon>
        <taxon>Bacillati</taxon>
        <taxon>Bacillota</taxon>
        <taxon>Clostridia</taxon>
        <taxon>Eubacteriales</taxon>
        <taxon>Oscillospiraceae</taxon>
        <taxon>Anaerotruncus</taxon>
    </lineage>
</organism>
<dbReference type="InterPro" id="IPR051602">
    <property type="entry name" value="ACC_Biotin_Carboxylase"/>
</dbReference>
<dbReference type="InterPro" id="IPR011761">
    <property type="entry name" value="ATP-grasp"/>
</dbReference>